<keyword evidence="4" id="KW-1185">Reference proteome</keyword>
<proteinExistence type="predicted"/>
<evidence type="ECO:0000313" key="3">
    <source>
        <dbReference type="EMBL" id="SEQ92836.1"/>
    </source>
</evidence>
<dbReference type="InterPro" id="IPR050708">
    <property type="entry name" value="T6SS_VgrG/RHS"/>
</dbReference>
<accession>A0A1H9K0S6</accession>
<dbReference type="EMBL" id="FOFU01000021">
    <property type="protein sequence ID" value="SEQ92836.1"/>
    <property type="molecule type" value="Genomic_DNA"/>
</dbReference>
<dbReference type="AlphaFoldDB" id="A0A1H9K0S6"/>
<feature type="domain" description="Bacterial toxin 50" evidence="2">
    <location>
        <begin position="362"/>
        <end position="447"/>
    </location>
</feature>
<evidence type="ECO:0000313" key="4">
    <source>
        <dbReference type="Proteomes" id="UP000182360"/>
    </source>
</evidence>
<dbReference type="PANTHER" id="PTHR32305:SF15">
    <property type="entry name" value="PROTEIN RHSA-RELATED"/>
    <property type="match status" value="1"/>
</dbReference>
<evidence type="ECO:0000256" key="1">
    <source>
        <dbReference type="SAM" id="MobiDB-lite"/>
    </source>
</evidence>
<sequence>VEYTYDANNHRIERISKTNSVAETTQYAYGRNGALTYQKKIIGNKITSRTFSYLNNQIIGFTDLDSDGTEYVRYTVTDIQGSVTEVYDDNVSLLWKSGYTAFGIKAGENIKLLDFEGLYTGCDYDAETSLTYHWNRWRSEDGEFWLSEDPARDGINWYGYAGQNPISHSDINGLEDTLSAWQYQKDMQARAEEREKTGTGKNNTSSDIGGPSCTPETPKVINDISEGINALFNGDRGEDYRRNANNAFQNGQYVQWFLLSVDGFIEATLDIGLIPSMVITSRIDNFCQDNLGLGLAEMSMTLQSAGMLAPAGELLYHFSNWARANAAISGSSFISTTTNIGVEGLNQAAGLVGVNANSVKLNAGQQGKHIKGHNNYIPGKSVIYGNLDDAQELLTKYAGTGQKLNEHKERVNFGKIIGVYVNPETGVNLETSWGIIHTGKNGAHIVPAIPQ</sequence>
<reference evidence="3 4" key="1">
    <citation type="submission" date="2016-10" db="EMBL/GenBank/DDBJ databases">
        <authorList>
            <person name="de Groot N.N."/>
        </authorList>
    </citation>
    <scope>NUCLEOTIDE SEQUENCE [LARGE SCALE GENOMIC DNA]</scope>
    <source>
        <strain evidence="3 4">B25</strain>
    </source>
</reference>
<evidence type="ECO:0000259" key="2">
    <source>
        <dbReference type="Pfam" id="PF15542"/>
    </source>
</evidence>
<feature type="region of interest" description="Disordered" evidence="1">
    <location>
        <begin position="189"/>
        <end position="217"/>
    </location>
</feature>
<dbReference type="PANTHER" id="PTHR32305">
    <property type="match status" value="1"/>
</dbReference>
<dbReference type="Proteomes" id="UP000182360">
    <property type="component" value="Unassembled WGS sequence"/>
</dbReference>
<gene>
    <name evidence="3" type="ORF">SAMN04487977_1211</name>
</gene>
<organism evidence="3 4">
    <name type="scientific">Treponema bryantii</name>
    <dbReference type="NCBI Taxonomy" id="163"/>
    <lineage>
        <taxon>Bacteria</taxon>
        <taxon>Pseudomonadati</taxon>
        <taxon>Spirochaetota</taxon>
        <taxon>Spirochaetia</taxon>
        <taxon>Spirochaetales</taxon>
        <taxon>Treponemataceae</taxon>
        <taxon>Treponema</taxon>
    </lineage>
</organism>
<dbReference type="InterPro" id="IPR029100">
    <property type="entry name" value="Ntox50"/>
</dbReference>
<name>A0A1H9K0S6_9SPIR</name>
<dbReference type="Gene3D" id="2.180.10.10">
    <property type="entry name" value="RHS repeat-associated core"/>
    <property type="match status" value="1"/>
</dbReference>
<dbReference type="Pfam" id="PF15542">
    <property type="entry name" value="Ntox50"/>
    <property type="match status" value="1"/>
</dbReference>
<dbReference type="InterPro" id="IPR022385">
    <property type="entry name" value="Rhs_assc_core"/>
</dbReference>
<feature type="non-terminal residue" evidence="3">
    <location>
        <position position="1"/>
    </location>
</feature>
<protein>
    <submittedName>
        <fullName evidence="3">RHS repeat-associated core domain-containing protein</fullName>
    </submittedName>
</protein>
<feature type="compositionally biased region" description="Basic and acidic residues" evidence="1">
    <location>
        <begin position="189"/>
        <end position="198"/>
    </location>
</feature>
<dbReference type="NCBIfam" id="TIGR03696">
    <property type="entry name" value="Rhs_assc_core"/>
    <property type="match status" value="1"/>
</dbReference>
<dbReference type="RefSeq" id="WP_083379911.1">
    <property type="nucleotide sequence ID" value="NZ_FOFU01000021.1"/>
</dbReference>